<dbReference type="EMBL" id="CP094302">
    <property type="protein sequence ID" value="WHP82858.1"/>
    <property type="molecule type" value="Genomic_DNA"/>
</dbReference>
<gene>
    <name evidence="1" type="ORF">MQ095_13725</name>
</gene>
<protein>
    <submittedName>
        <fullName evidence="1">Head-tail connector protein</fullName>
    </submittedName>
</protein>
<dbReference type="CDD" id="cd08054">
    <property type="entry name" value="gp6"/>
    <property type="match status" value="1"/>
</dbReference>
<reference evidence="1 2" key="1">
    <citation type="submission" date="2022-03" db="EMBL/GenBank/DDBJ databases">
        <title>Survey of Intraspecific Variation of Edwardsiella anguillarum Isolates from Non-Anguillid Fish Host Originating from Varied Geographic Locations.</title>
        <authorList>
            <person name="Armwood A.R."/>
            <person name="Woodyard E."/>
            <person name="Waldbieser G.C."/>
            <person name="Camus A.C."/>
            <person name="Divya D."/>
            <person name="Tekedar H."/>
            <person name="Soto E."/>
            <person name="Stein C."/>
            <person name="Ucko M."/>
            <person name="Ware C."/>
            <person name="Griffin M.J."/>
        </authorList>
    </citation>
    <scope>NUCLEOTIDE SEQUENCE [LARGE SCALE GENOMIC DNA]</scope>
    <source>
        <strain evidence="1 2">R18-35-2</strain>
    </source>
</reference>
<organism evidence="1 2">
    <name type="scientific">Edwardsiella anguillarum</name>
    <dbReference type="NCBI Taxonomy" id="1821960"/>
    <lineage>
        <taxon>Bacteria</taxon>
        <taxon>Pseudomonadati</taxon>
        <taxon>Pseudomonadota</taxon>
        <taxon>Gammaproteobacteria</taxon>
        <taxon>Enterobacterales</taxon>
        <taxon>Hafniaceae</taxon>
        <taxon>Edwardsiella</taxon>
    </lineage>
</organism>
<dbReference type="RefSeq" id="WP_015461986.1">
    <property type="nucleotide sequence ID" value="NZ_CP094302.2"/>
</dbReference>
<dbReference type="NCBIfam" id="TIGR01560">
    <property type="entry name" value="put_DNA_pack"/>
    <property type="match status" value="1"/>
</dbReference>
<sequence length="109" mass="12221">MLDLPLVKQHCRIDPDFSDDDALLQTYTVAAFRYVENFTGCKLCEVNDQDAADTSEYGLILTDDIKTAALFLIAHWYANREPVTTDGSNAVIVPFAVESLLQPYRVYGI</sequence>
<dbReference type="InterPro" id="IPR006450">
    <property type="entry name" value="Phage_HK97_gp6-like"/>
</dbReference>
<name>A0ABY8SG84_9GAMM</name>
<evidence type="ECO:0000313" key="1">
    <source>
        <dbReference type="EMBL" id="WHP82858.1"/>
    </source>
</evidence>
<dbReference type="Pfam" id="PF05135">
    <property type="entry name" value="Phage_connect_1"/>
    <property type="match status" value="1"/>
</dbReference>
<dbReference type="Proteomes" id="UP001238370">
    <property type="component" value="Chromosome"/>
</dbReference>
<accession>A0ABY8SG84</accession>
<evidence type="ECO:0000313" key="2">
    <source>
        <dbReference type="Proteomes" id="UP001238370"/>
    </source>
</evidence>
<keyword evidence="2" id="KW-1185">Reference proteome</keyword>
<dbReference type="InterPro" id="IPR021146">
    <property type="entry name" value="Phage_gp6-like_head-tail"/>
</dbReference>
<proteinExistence type="predicted"/>
<dbReference type="Gene3D" id="1.10.3230.30">
    <property type="entry name" value="Phage gp6-like head-tail connector protein"/>
    <property type="match status" value="1"/>
</dbReference>